<dbReference type="EMBL" id="JARK01001468">
    <property type="protein sequence ID" value="EYB98313.1"/>
    <property type="molecule type" value="Genomic_DNA"/>
</dbReference>
<feature type="domain" description="Fibronectin type-III" evidence="16">
    <location>
        <begin position="643"/>
        <end position="746"/>
    </location>
</feature>
<keyword evidence="9" id="KW-0325">Glycoprotein</keyword>
<evidence type="ECO:0000256" key="8">
    <source>
        <dbReference type="ARBA" id="ARBA00023157"/>
    </source>
</evidence>
<dbReference type="InterPro" id="IPR003599">
    <property type="entry name" value="Ig_sub"/>
</dbReference>
<feature type="domain" description="Fibronectin type-III" evidence="16">
    <location>
        <begin position="1771"/>
        <end position="1880"/>
    </location>
</feature>
<evidence type="ECO:0000256" key="10">
    <source>
        <dbReference type="ARBA" id="ARBA00023319"/>
    </source>
</evidence>
<dbReference type="Gene3D" id="2.60.40.10">
    <property type="entry name" value="Immunoglobulins"/>
    <property type="match status" value="17"/>
</dbReference>
<keyword evidence="5" id="KW-0130">Cell adhesion</keyword>
<feature type="domain" description="Fibronectin type-III" evidence="16">
    <location>
        <begin position="1457"/>
        <end position="1558"/>
    </location>
</feature>
<name>A0A016T5Q1_9BILA</name>
<evidence type="ECO:0000313" key="17">
    <source>
        <dbReference type="EMBL" id="EYB98313.1"/>
    </source>
</evidence>
<dbReference type="CDD" id="cd00063">
    <property type="entry name" value="FN3"/>
    <property type="match status" value="13"/>
</dbReference>
<feature type="domain" description="Fibronectin type-III" evidence="16">
    <location>
        <begin position="751"/>
        <end position="847"/>
    </location>
</feature>
<dbReference type="GO" id="GO:0016020">
    <property type="term" value="C:membrane"/>
    <property type="evidence" value="ECO:0007669"/>
    <property type="project" value="UniProtKB-SubCell"/>
</dbReference>
<feature type="compositionally biased region" description="Basic and acidic residues" evidence="12">
    <location>
        <begin position="2227"/>
        <end position="2239"/>
    </location>
</feature>
<comment type="similarity">
    <text evidence="11">Belongs to the sidekick family.</text>
</comment>
<dbReference type="FunFam" id="2.60.40.10:FF:000209">
    <property type="entry name" value="Sidekick cell adhesion molecule 2"/>
    <property type="match status" value="1"/>
</dbReference>
<keyword evidence="3 14" id="KW-0732">Signal</keyword>
<dbReference type="SUPFAM" id="SSF48726">
    <property type="entry name" value="Immunoglobulin"/>
    <property type="match status" value="4"/>
</dbReference>
<dbReference type="GO" id="GO:0007416">
    <property type="term" value="P:synapse assembly"/>
    <property type="evidence" value="ECO:0007669"/>
    <property type="project" value="TreeGrafter"/>
</dbReference>
<evidence type="ECO:0008006" key="19">
    <source>
        <dbReference type="Google" id="ProtNLM"/>
    </source>
</evidence>
<comment type="caution">
    <text evidence="17">The sequence shown here is derived from an EMBL/GenBank/DDBJ whole genome shotgun (WGS) entry which is preliminary data.</text>
</comment>
<dbReference type="CDD" id="cd00096">
    <property type="entry name" value="Ig"/>
    <property type="match status" value="1"/>
</dbReference>
<evidence type="ECO:0000259" key="16">
    <source>
        <dbReference type="PROSITE" id="PS50853"/>
    </source>
</evidence>
<feature type="signal peptide" evidence="14">
    <location>
        <begin position="1"/>
        <end position="27"/>
    </location>
</feature>
<dbReference type="SUPFAM" id="SSF49265">
    <property type="entry name" value="Fibronectin type III"/>
    <property type="match status" value="7"/>
</dbReference>
<evidence type="ECO:0000256" key="1">
    <source>
        <dbReference type="ARBA" id="ARBA00004479"/>
    </source>
</evidence>
<dbReference type="GO" id="GO:0007156">
    <property type="term" value="P:homophilic cell adhesion via plasma membrane adhesion molecules"/>
    <property type="evidence" value="ECO:0007669"/>
    <property type="project" value="TreeGrafter"/>
</dbReference>
<feature type="compositionally biased region" description="Low complexity" evidence="12">
    <location>
        <begin position="2250"/>
        <end position="2266"/>
    </location>
</feature>
<feature type="domain" description="Fibronectin type-III" evidence="16">
    <location>
        <begin position="1253"/>
        <end position="1353"/>
    </location>
</feature>
<comment type="subcellular location">
    <subcellularLocation>
        <location evidence="1">Membrane</location>
        <topology evidence="1">Single-pass type I membrane protein</topology>
    </subcellularLocation>
</comment>
<dbReference type="SMART" id="SM00060">
    <property type="entry name" value="FN3"/>
    <property type="match status" value="13"/>
</dbReference>
<feature type="domain" description="Ig-like" evidence="15">
    <location>
        <begin position="329"/>
        <end position="404"/>
    </location>
</feature>
<dbReference type="PRINTS" id="PR00014">
    <property type="entry name" value="FNTYPEIII"/>
</dbReference>
<dbReference type="InterPro" id="IPR050964">
    <property type="entry name" value="Striated_Muscle_Regulatory"/>
</dbReference>
<protein>
    <recommendedName>
        <fullName evidence="19">Fibronectin type III domain protein</fullName>
    </recommendedName>
</protein>
<keyword evidence="8" id="KW-1015">Disulfide bond</keyword>
<evidence type="ECO:0000256" key="2">
    <source>
        <dbReference type="ARBA" id="ARBA00022692"/>
    </source>
</evidence>
<dbReference type="Pfam" id="PF00041">
    <property type="entry name" value="fn3"/>
    <property type="match status" value="10"/>
</dbReference>
<evidence type="ECO:0000256" key="4">
    <source>
        <dbReference type="ARBA" id="ARBA00022737"/>
    </source>
</evidence>
<keyword evidence="4" id="KW-0677">Repeat</keyword>
<feature type="domain" description="Fibronectin type-III" evidence="16">
    <location>
        <begin position="1153"/>
        <end position="1248"/>
    </location>
</feature>
<dbReference type="OrthoDB" id="8923679at2759"/>
<feature type="domain" description="Fibronectin type-III" evidence="16">
    <location>
        <begin position="1053"/>
        <end position="1148"/>
    </location>
</feature>
<feature type="region of interest" description="Disordered" evidence="12">
    <location>
        <begin position="413"/>
        <end position="440"/>
    </location>
</feature>
<proteinExistence type="inferred from homology"/>
<feature type="compositionally biased region" description="Polar residues" evidence="12">
    <location>
        <begin position="413"/>
        <end position="429"/>
    </location>
</feature>
<dbReference type="Pfam" id="PF13927">
    <property type="entry name" value="Ig_3"/>
    <property type="match status" value="2"/>
</dbReference>
<dbReference type="InterPro" id="IPR003598">
    <property type="entry name" value="Ig_sub2"/>
</dbReference>
<evidence type="ECO:0000259" key="15">
    <source>
        <dbReference type="PROSITE" id="PS50835"/>
    </source>
</evidence>
<feature type="domain" description="Fibronectin type-III" evidence="16">
    <location>
        <begin position="1668"/>
        <end position="1768"/>
    </location>
</feature>
<dbReference type="STRING" id="53326.A0A016T5Q1"/>
<sequence length="2283" mass="252859">MFFPRSINSTRLIRLLLVLLLHYICRAQLVRGRPPSFREDDYPATVILTEGQPLLLNCRADLAEKVHWLKNGFSTSIESNILQVLASNRNDSGIYRCIASNSVASVLSPPIKVDVQYLDGFEEADVTSQEVYANEGGYFVIKRPALIASSDPLPGTDYSWYNGESQVYSNGSRYVTSQGDLVVIEATRDSFGDYKVVASVDGLSEAVSNLFTVRPSQNSGELFEGLSIVYFSEDRTVFASNSAQKSEESFDCVASRRDGARTRWFLDGAVISGTETGVELSQNNRRLTLSVPDVLGKGRSEHKLDCKVVAESGRAFDQRSLKINVIEGPDLRPLPSEEFRPLGSELNLQCSQKKKTALPSTIKWYLNGRDVVAKRGRLVVKELSQRDYGVYQCEVTNEAGSSMNTVWVKEGTSRNPVLSQSDQPVSSEETTQENDFRAPVITPPPKDVSFAVGSATLKLPCEVTGLPVTTVTWRFNGEPSICSNLAQVFKERHVDITSDSTKYDVTNGGLIIHDLKKSDSGSYICIAKNSYGMTSATARVTSTGSNLIEYGPTNQSVVIGTNIVIPCEVSADYEANASVMWFMNDELIPASGNPSLRLTNKKGGLLIQQVGPDNIGEYRCTVSADGREESASAFLRIIERPQMPTFVRAELINNTIPAKIRVSWVEGFDGNSPIIKHSVEMRTVGPTQLWSDWEVVVDNVPSEECCSVLVDNLRPSVTAEFRVIASNRFGSGKPSLPSGNVTMPQQPPAAAPRNVAASARSANSIIVQWQQPQEEQWSGDILGYVVRYRLAGYTLPWIEKNVTTKDARNTAIDQLITWREYEIQVAAYNHRGLGVFSKSIDVTTAEGVPTQSPKNVIANVLNSTAVQIRFTAPDQQRIPGVNLGYKVEFWKGVPQKGVLYRQLMVDPTSKDLVVVVEGLEKFGHYNVTVLCYTSPGDGPRSHPLLVVTDEDIPGPVSGLSIAEVMFNGAVVIWDMPENPNGIITRFVVRYWNDAFPNDVTVQEFEGTQRNLTIEGLSPSTHYTVDIMASTVKGDGPREETKFESGVPPELPGRPTSLTVSDIRARAVLLNFVPGFDGHTAIRQWIVEAKIADSSVFQVIYNVSAPKARSIPVEGLRPYTRYQLRLIAENVRGRGAPSEPSVAFETKQTNPETPASRLFAEPLSSTSLSLSWTPLLANQWNGQPKGYLILYKEIGTDHWHEIRIPSLRASDFVLRDLRPYTIYEVQLFAENMFGRSASSGASEAKTYEGVPSGPPRNVRADVDSKRGVMVQWEPVEEEQANGNIRGYEIRLEPEQEWLRADGTRKFEVQGAAVLSKTVTGLRAFTSYFVFASACTIVGCGPENRVPVVVLTPEDVPDVPTGVAFSLISESEVRLKWTPPENPNGKIKSYYVSYWKSSEDRSSAIRAPLSSTLLFFTANGLEPNKQYTFTVQAENTVGLGPEAVVQVVTTSVRVPVHAPPVPTRNDTARYGAESIAIRWDNVRAEQDDDDAPVRFVQVEYQKANHDAWIPFEKVISGQEDGVVVQRLLPNSDYRFRIRFIGDSSQSVWSSESDWMKTLPAQPSSAPLALAASPYDSTSLLLQWTTPLREDWNANAIGYRIAFREYPAAAENETWTTVEIPANSTWSERPQYLLHNLASFRHYILRMRAFNSEGSGPFSSPVFVYVGYSIPKRNVTNLMAEPLSSTSLSVKWDPWNEEGDAAISGFRVRFVPVTSVLSASSHEEELMVVENNSCVITDLRKYTEYQVSITPYNRAGEGGVSQIRVRTLEDVPGMVGALKFTDILLDSVRVSWKPPMEPNGVITGYIVNYRTFKMKEEFKKEVQSRTQQTFYPATNLEEGVTYFFAVWAETSAGRGTEVTGNVTLGPIPGGPPAPTRPTLTPGPSSVTLEWKDEKRDGVTGHLIQAKLVSKEMNAAQQKKRHRRSFGRPTHIHGIWVTLRVVEGAGQQHEVSYRELEPSSFYVFRVFARNELGIGKPSAETEQLFVPAVIPEDPFYTTWWFIAMVAMSTFVVIVLVVAFLCITGSVAKYKREKRNSVDSIHLANGNFVAFQMEASHRDLGRSRNELSTRPGTKQSWLSDRDPPAYGSILGDQERLRGRESIDGGGSVVNMYGLETDVIPPMPNQEAMQRLTALVGRDVRGSAYVSQRDSIEILNRSKYGDRSEYGNPLNRIQYSRGDYVTRVGYSHTENTPQQEEFADDSFDEEEDGNGSTKEEAENGGENIASHYGSTDQYRDTWRRVKANEAIRSAPPPPTTSSRAVSTESGSESSSAWQPQPAPNLSSGFSSFV</sequence>
<feature type="domain" description="Fibronectin type-III" evidence="16">
    <location>
        <begin position="852"/>
        <end position="951"/>
    </location>
</feature>
<keyword evidence="6 13" id="KW-1133">Transmembrane helix</keyword>
<evidence type="ECO:0000256" key="6">
    <source>
        <dbReference type="ARBA" id="ARBA00022989"/>
    </source>
</evidence>
<dbReference type="InterPro" id="IPR003961">
    <property type="entry name" value="FN3_dom"/>
</dbReference>
<evidence type="ECO:0000256" key="11">
    <source>
        <dbReference type="ARBA" id="ARBA00061621"/>
    </source>
</evidence>
<keyword evidence="18" id="KW-1185">Reference proteome</keyword>
<feature type="chain" id="PRO_5001490568" description="Fibronectin type III domain protein" evidence="14">
    <location>
        <begin position="28"/>
        <end position="2283"/>
    </location>
</feature>
<evidence type="ECO:0000256" key="7">
    <source>
        <dbReference type="ARBA" id="ARBA00023136"/>
    </source>
</evidence>
<dbReference type="FunFam" id="2.60.40.10:FF:000158">
    <property type="entry name" value="Sidekick cell adhesion molecule 2"/>
    <property type="match status" value="1"/>
</dbReference>
<feature type="domain" description="Ig-like" evidence="15">
    <location>
        <begin position="545"/>
        <end position="632"/>
    </location>
</feature>
<evidence type="ECO:0000313" key="18">
    <source>
        <dbReference type="Proteomes" id="UP000024635"/>
    </source>
</evidence>
<feature type="transmembrane region" description="Helical" evidence="13">
    <location>
        <begin position="1995"/>
        <end position="2022"/>
    </location>
</feature>
<dbReference type="InterPro" id="IPR036179">
    <property type="entry name" value="Ig-like_dom_sf"/>
</dbReference>
<feature type="region of interest" description="Disordered" evidence="12">
    <location>
        <begin position="2181"/>
        <end position="2283"/>
    </location>
</feature>
<evidence type="ECO:0000256" key="9">
    <source>
        <dbReference type="ARBA" id="ARBA00023180"/>
    </source>
</evidence>
<dbReference type="Pfam" id="PF07679">
    <property type="entry name" value="I-set"/>
    <property type="match status" value="1"/>
</dbReference>
<dbReference type="InterPro" id="IPR013783">
    <property type="entry name" value="Ig-like_fold"/>
</dbReference>
<evidence type="ECO:0000256" key="5">
    <source>
        <dbReference type="ARBA" id="ARBA00022889"/>
    </source>
</evidence>
<dbReference type="InterPro" id="IPR007110">
    <property type="entry name" value="Ig-like_dom"/>
</dbReference>
<feature type="region of interest" description="Disordered" evidence="12">
    <location>
        <begin position="2056"/>
        <end position="2085"/>
    </location>
</feature>
<dbReference type="FunFam" id="2.60.40.10:FF:000032">
    <property type="entry name" value="palladin isoform X1"/>
    <property type="match status" value="1"/>
</dbReference>
<organism evidence="17 18">
    <name type="scientific">Ancylostoma ceylanicum</name>
    <dbReference type="NCBI Taxonomy" id="53326"/>
    <lineage>
        <taxon>Eukaryota</taxon>
        <taxon>Metazoa</taxon>
        <taxon>Ecdysozoa</taxon>
        <taxon>Nematoda</taxon>
        <taxon>Chromadorea</taxon>
        <taxon>Rhabditida</taxon>
        <taxon>Rhabditina</taxon>
        <taxon>Rhabditomorpha</taxon>
        <taxon>Strongyloidea</taxon>
        <taxon>Ancylostomatidae</taxon>
        <taxon>Ancylostomatinae</taxon>
        <taxon>Ancylostoma</taxon>
    </lineage>
</organism>
<dbReference type="PROSITE" id="PS50853">
    <property type="entry name" value="FN3"/>
    <property type="match status" value="12"/>
</dbReference>
<feature type="compositionally biased region" description="Polar residues" evidence="12">
    <location>
        <begin position="2063"/>
        <end position="2073"/>
    </location>
</feature>
<keyword evidence="10" id="KW-0393">Immunoglobulin domain</keyword>
<dbReference type="Proteomes" id="UP000024635">
    <property type="component" value="Unassembled WGS sequence"/>
</dbReference>
<feature type="region of interest" description="Disordered" evidence="12">
    <location>
        <begin position="1033"/>
        <end position="1054"/>
    </location>
</feature>
<gene>
    <name evidence="17" type="primary">Acey_s0132.g1710</name>
    <name evidence="17" type="synonym">Acey-rig-4</name>
    <name evidence="17" type="ORF">Y032_0132g1710</name>
</gene>
<dbReference type="SMART" id="SM00409">
    <property type="entry name" value="IG"/>
    <property type="match status" value="5"/>
</dbReference>
<evidence type="ECO:0000256" key="3">
    <source>
        <dbReference type="ARBA" id="ARBA00022729"/>
    </source>
</evidence>
<dbReference type="PANTHER" id="PTHR13817">
    <property type="entry name" value="TITIN"/>
    <property type="match status" value="1"/>
</dbReference>
<accession>A0A016T5Q1</accession>
<feature type="domain" description="Fibronectin type-III" evidence="16">
    <location>
        <begin position="1357"/>
        <end position="1451"/>
    </location>
</feature>
<keyword evidence="2 13" id="KW-0812">Transmembrane</keyword>
<evidence type="ECO:0000256" key="13">
    <source>
        <dbReference type="SAM" id="Phobius"/>
    </source>
</evidence>
<feature type="domain" description="Ig-like" evidence="15">
    <location>
        <begin position="439"/>
        <end position="541"/>
    </location>
</feature>
<feature type="domain" description="Ig-like" evidence="15">
    <location>
        <begin position="35"/>
        <end position="108"/>
    </location>
</feature>
<dbReference type="FunFam" id="2.60.40.10:FF:000028">
    <property type="entry name" value="Neuronal cell adhesion molecule"/>
    <property type="match status" value="1"/>
</dbReference>
<keyword evidence="7 13" id="KW-0472">Membrane</keyword>
<reference evidence="18" key="1">
    <citation type="journal article" date="2015" name="Nat. Genet.">
        <title>The genome and transcriptome of the zoonotic hookworm Ancylostoma ceylanicum identify infection-specific gene families.</title>
        <authorList>
            <person name="Schwarz E.M."/>
            <person name="Hu Y."/>
            <person name="Antoshechkin I."/>
            <person name="Miller M.M."/>
            <person name="Sternberg P.W."/>
            <person name="Aroian R.V."/>
        </authorList>
    </citation>
    <scope>NUCLEOTIDE SEQUENCE</scope>
    <source>
        <strain evidence="18">HY135</strain>
    </source>
</reference>
<evidence type="ECO:0000256" key="14">
    <source>
        <dbReference type="SAM" id="SignalP"/>
    </source>
</evidence>
<evidence type="ECO:0000256" key="12">
    <source>
        <dbReference type="SAM" id="MobiDB-lite"/>
    </source>
</evidence>
<feature type="compositionally biased region" description="Acidic residues" evidence="12">
    <location>
        <begin position="2191"/>
        <end position="2203"/>
    </location>
</feature>
<dbReference type="InterPro" id="IPR013098">
    <property type="entry name" value="Ig_I-set"/>
</dbReference>
<dbReference type="InterPro" id="IPR036116">
    <property type="entry name" value="FN3_sf"/>
</dbReference>
<feature type="domain" description="Fibronectin type-III" evidence="16">
    <location>
        <begin position="1563"/>
        <end position="1666"/>
    </location>
</feature>
<dbReference type="SMART" id="SM00408">
    <property type="entry name" value="IGc2"/>
    <property type="match status" value="4"/>
</dbReference>
<dbReference type="GO" id="GO:0045202">
    <property type="term" value="C:synapse"/>
    <property type="evidence" value="ECO:0007669"/>
    <property type="project" value="TreeGrafter"/>
</dbReference>
<feature type="domain" description="Fibronectin type-III" evidence="16">
    <location>
        <begin position="955"/>
        <end position="1049"/>
    </location>
</feature>
<dbReference type="PANTHER" id="PTHR13817:SF166">
    <property type="entry name" value="NEURONAL IGCAM-RELATED"/>
    <property type="match status" value="1"/>
</dbReference>
<feature type="compositionally biased region" description="Polar residues" evidence="12">
    <location>
        <begin position="2273"/>
        <end position="2283"/>
    </location>
</feature>
<dbReference type="PROSITE" id="PS50835">
    <property type="entry name" value="IG_LIKE"/>
    <property type="match status" value="4"/>
</dbReference>